<evidence type="ECO:0000313" key="5">
    <source>
        <dbReference type="Proteomes" id="UP001589783"/>
    </source>
</evidence>
<dbReference type="Pfam" id="PF13602">
    <property type="entry name" value="ADH_zinc_N_2"/>
    <property type="match status" value="1"/>
</dbReference>
<dbReference type="InterPro" id="IPR013154">
    <property type="entry name" value="ADH-like_N"/>
</dbReference>
<keyword evidence="2" id="KW-0560">Oxidoreductase</keyword>
<dbReference type="InterPro" id="IPR011032">
    <property type="entry name" value="GroES-like_sf"/>
</dbReference>
<dbReference type="InterPro" id="IPR020843">
    <property type="entry name" value="ER"/>
</dbReference>
<protein>
    <submittedName>
        <fullName evidence="4">Zinc-binding alcohol dehydrogenase family protein</fullName>
    </submittedName>
</protein>
<evidence type="ECO:0000256" key="1">
    <source>
        <dbReference type="ARBA" id="ARBA00022857"/>
    </source>
</evidence>
<evidence type="ECO:0000313" key="4">
    <source>
        <dbReference type="EMBL" id="MFC0316064.1"/>
    </source>
</evidence>
<dbReference type="Gene3D" id="3.40.50.720">
    <property type="entry name" value="NAD(P)-binding Rossmann-like Domain"/>
    <property type="match status" value="1"/>
</dbReference>
<reference evidence="4 5" key="1">
    <citation type="submission" date="2024-09" db="EMBL/GenBank/DDBJ databases">
        <authorList>
            <person name="Sun Q."/>
            <person name="Mori K."/>
        </authorList>
    </citation>
    <scope>NUCLEOTIDE SEQUENCE [LARGE SCALE GENOMIC DNA]</scope>
    <source>
        <strain evidence="4 5">CCM 7957</strain>
    </source>
</reference>
<keyword evidence="5" id="KW-1185">Reference proteome</keyword>
<name>A0ABV6HBU8_9ACTN</name>
<dbReference type="Gene3D" id="3.90.180.10">
    <property type="entry name" value="Medium-chain alcohol dehydrogenases, catalytic domain"/>
    <property type="match status" value="1"/>
</dbReference>
<dbReference type="Pfam" id="PF08240">
    <property type="entry name" value="ADH_N"/>
    <property type="match status" value="1"/>
</dbReference>
<comment type="caution">
    <text evidence="4">The sequence shown here is derived from an EMBL/GenBank/DDBJ whole genome shotgun (WGS) entry which is preliminary data.</text>
</comment>
<organism evidence="4 5">
    <name type="scientific">Gordonia phosphorivorans</name>
    <dbReference type="NCBI Taxonomy" id="1056982"/>
    <lineage>
        <taxon>Bacteria</taxon>
        <taxon>Bacillati</taxon>
        <taxon>Actinomycetota</taxon>
        <taxon>Actinomycetes</taxon>
        <taxon>Mycobacteriales</taxon>
        <taxon>Gordoniaceae</taxon>
        <taxon>Gordonia</taxon>
    </lineage>
</organism>
<dbReference type="SUPFAM" id="SSF51735">
    <property type="entry name" value="NAD(P)-binding Rossmann-fold domains"/>
    <property type="match status" value="1"/>
</dbReference>
<dbReference type="InterPro" id="IPR036291">
    <property type="entry name" value="NAD(P)-bd_dom_sf"/>
</dbReference>
<evidence type="ECO:0000256" key="2">
    <source>
        <dbReference type="ARBA" id="ARBA00023002"/>
    </source>
</evidence>
<dbReference type="Proteomes" id="UP001589783">
    <property type="component" value="Unassembled WGS sequence"/>
</dbReference>
<dbReference type="EMBL" id="JBHLWV010000027">
    <property type="protein sequence ID" value="MFC0316064.1"/>
    <property type="molecule type" value="Genomic_DNA"/>
</dbReference>
<feature type="domain" description="Enoyl reductase (ER)" evidence="3">
    <location>
        <begin position="14"/>
        <end position="314"/>
    </location>
</feature>
<accession>A0ABV6HBU8</accession>
<proteinExistence type="predicted"/>
<evidence type="ECO:0000259" key="3">
    <source>
        <dbReference type="SMART" id="SM00829"/>
    </source>
</evidence>
<dbReference type="RefSeq" id="WP_382365391.1">
    <property type="nucleotide sequence ID" value="NZ_JBHLWV010000027.1"/>
</dbReference>
<dbReference type="SUPFAM" id="SSF50129">
    <property type="entry name" value="GroES-like"/>
    <property type="match status" value="1"/>
</dbReference>
<sequence>MTTAAAWMAHGFTGLDDFVFGRRDVPPPGPGEITVAISAAGVNPADLKHVLRADDPALLPIPIGYEIAGVVTAVGPDVRLGCGTAGAAALGRRIAAFRVHGGYAEALTLPAAKAFVLPDAVDDAAAAGLLLAGCTAAELLHRSGARPGETVVLHGASGAVGAVLLQLARQAGVVVVGTAGARRQESVRRFGGIPVTYGPGLTARLRAAAPGPIVAALDCAGTDEAVAASLELVADRDRIITVAAAPAARAHGLRFLSGSRPDSAAYRDGVRGELLGLLAAGRLQVPIARTFELPAAREALEVVAGGHAPGKVVLRVRPRPESATPPDGWSR</sequence>
<dbReference type="PANTHER" id="PTHR48106">
    <property type="entry name" value="QUINONE OXIDOREDUCTASE PIG3-RELATED"/>
    <property type="match status" value="1"/>
</dbReference>
<dbReference type="SMART" id="SM00829">
    <property type="entry name" value="PKS_ER"/>
    <property type="match status" value="1"/>
</dbReference>
<keyword evidence="1" id="KW-0521">NADP</keyword>
<gene>
    <name evidence="4" type="ORF">ACFFJD_14520</name>
</gene>